<comment type="function">
    <text evidence="10 11">Involved in cell wall formation. Catalyzes the final step in the synthesis of UDP-N-acetylmuramoyl-pentapeptide, the precursor of murein.</text>
</comment>
<evidence type="ECO:0000259" key="14">
    <source>
        <dbReference type="Pfam" id="PF08245"/>
    </source>
</evidence>
<dbReference type="HAMAP" id="MF_02019">
    <property type="entry name" value="MurF"/>
    <property type="match status" value="1"/>
</dbReference>
<evidence type="ECO:0000256" key="3">
    <source>
        <dbReference type="ARBA" id="ARBA00022618"/>
    </source>
</evidence>
<keyword evidence="3 10" id="KW-0132">Cell division</keyword>
<dbReference type="InterPro" id="IPR013221">
    <property type="entry name" value="Mur_ligase_cen"/>
</dbReference>
<dbReference type="InterPro" id="IPR036565">
    <property type="entry name" value="Mur-like_cat_sf"/>
</dbReference>
<keyword evidence="1 10" id="KW-0963">Cytoplasm</keyword>
<evidence type="ECO:0000256" key="11">
    <source>
        <dbReference type="RuleBase" id="RU004136"/>
    </source>
</evidence>
<keyword evidence="7 10" id="KW-0573">Peptidoglycan synthesis</keyword>
<feature type="domain" description="Mur ligase central" evidence="14">
    <location>
        <begin position="114"/>
        <end position="304"/>
    </location>
</feature>
<keyword evidence="5 10" id="KW-0067">ATP-binding</keyword>
<keyword evidence="2 10" id="KW-0436">Ligase</keyword>
<feature type="binding site" evidence="10">
    <location>
        <begin position="116"/>
        <end position="122"/>
    </location>
    <ligand>
        <name>ATP</name>
        <dbReference type="ChEBI" id="CHEBI:30616"/>
    </ligand>
</feature>
<evidence type="ECO:0000259" key="12">
    <source>
        <dbReference type="Pfam" id="PF01225"/>
    </source>
</evidence>
<dbReference type="Proteomes" id="UP001549320">
    <property type="component" value="Unassembled WGS sequence"/>
</dbReference>
<dbReference type="InterPro" id="IPR051046">
    <property type="entry name" value="MurCDEF_CellWall_CoF430Synth"/>
</dbReference>
<evidence type="ECO:0000256" key="1">
    <source>
        <dbReference type="ARBA" id="ARBA00022490"/>
    </source>
</evidence>
<keyword evidence="8 10" id="KW-0131">Cell cycle</keyword>
<sequence>MSPMNLSLDLAASWLPAARIVGDGSLQVSRVHTDTRTLAPGDLFVAIKGDRFNAAEFLAEAKAKGAVAAICDADAEPLLLAAGLAGLVVPDARLALGSLASGWRNQFDLPLIAVAGSNGKTTVTQMIASILSAWRGEGAMATEGNFNNDIGLPLTLLRLRSSTKVAVVELGMNHPGEIATLAAIARPTVALVNNAQREHQEFMASVEAVALENGAVFKSLQAGGSAVFPAGDPFEELWRGLSLGARHCLFGTQAQGAAVHVLSAEWLADRWSIRASTPAGEVGFELHMPGRHNVTNALAALACAAEAGAPLDAMAQGLGTFRPVKGRSRSILLRQRGRAITLVDDTYNANPDSVRAIIDVLAELPGPRLLVLGDMGEVGEQGPAFHAEVGAYARERGIERLLAHGPLAIHAAMGFGGGRHFEDITELTDAVRTHMGQCISIAVKGSRFMRMERVVQALTAPADGHAEGAHAA</sequence>
<evidence type="ECO:0000259" key="13">
    <source>
        <dbReference type="Pfam" id="PF02875"/>
    </source>
</evidence>
<dbReference type="Pfam" id="PF01225">
    <property type="entry name" value="Mur_ligase"/>
    <property type="match status" value="1"/>
</dbReference>
<dbReference type="Pfam" id="PF08245">
    <property type="entry name" value="Mur_ligase_M"/>
    <property type="match status" value="1"/>
</dbReference>
<keyword evidence="6 10" id="KW-0133">Cell shape</keyword>
<dbReference type="Pfam" id="PF02875">
    <property type="entry name" value="Mur_ligase_C"/>
    <property type="match status" value="1"/>
</dbReference>
<dbReference type="Gene3D" id="3.40.1190.10">
    <property type="entry name" value="Mur-like, catalytic domain"/>
    <property type="match status" value="1"/>
</dbReference>
<dbReference type="InterPro" id="IPR004101">
    <property type="entry name" value="Mur_ligase_C"/>
</dbReference>
<evidence type="ECO:0000256" key="4">
    <source>
        <dbReference type="ARBA" id="ARBA00022741"/>
    </source>
</evidence>
<dbReference type="Gene3D" id="3.90.190.20">
    <property type="entry name" value="Mur ligase, C-terminal domain"/>
    <property type="match status" value="1"/>
</dbReference>
<dbReference type="InterPro" id="IPR036615">
    <property type="entry name" value="Mur_ligase_C_dom_sf"/>
</dbReference>
<dbReference type="SUPFAM" id="SSF63418">
    <property type="entry name" value="MurE/MurF N-terminal domain"/>
    <property type="match status" value="1"/>
</dbReference>
<comment type="caution">
    <text evidence="15">The sequence shown here is derived from an EMBL/GenBank/DDBJ whole genome shotgun (WGS) entry which is preliminary data.</text>
</comment>
<dbReference type="InterPro" id="IPR005863">
    <property type="entry name" value="UDP-N-AcMur_synth"/>
</dbReference>
<reference evidence="15 16" key="1">
    <citation type="submission" date="2024-06" db="EMBL/GenBank/DDBJ databases">
        <title>Sorghum-associated microbial communities from plants grown in Nebraska, USA.</title>
        <authorList>
            <person name="Schachtman D."/>
        </authorList>
    </citation>
    <scope>NUCLEOTIDE SEQUENCE [LARGE SCALE GENOMIC DNA]</scope>
    <source>
        <strain evidence="15 16">2709</strain>
    </source>
</reference>
<evidence type="ECO:0000256" key="2">
    <source>
        <dbReference type="ARBA" id="ARBA00022598"/>
    </source>
</evidence>
<gene>
    <name evidence="10" type="primary">murF</name>
    <name evidence="15" type="ORF">ABIE13_004719</name>
</gene>
<dbReference type="SUPFAM" id="SSF53623">
    <property type="entry name" value="MurD-like peptide ligases, catalytic domain"/>
    <property type="match status" value="1"/>
</dbReference>
<dbReference type="PANTHER" id="PTHR43024:SF1">
    <property type="entry name" value="UDP-N-ACETYLMURAMOYL-TRIPEPTIDE--D-ALANYL-D-ALANINE LIGASE"/>
    <property type="match status" value="1"/>
</dbReference>
<evidence type="ECO:0000313" key="15">
    <source>
        <dbReference type="EMBL" id="MET4579582.1"/>
    </source>
</evidence>
<name>A0ABV2QGA7_9BURK</name>
<evidence type="ECO:0000256" key="7">
    <source>
        <dbReference type="ARBA" id="ARBA00022984"/>
    </source>
</evidence>
<feature type="domain" description="Mur ligase C-terminal" evidence="13">
    <location>
        <begin position="338"/>
        <end position="447"/>
    </location>
</feature>
<organism evidence="15 16">
    <name type="scientific">Ottowia thiooxydans</name>
    <dbReference type="NCBI Taxonomy" id="219182"/>
    <lineage>
        <taxon>Bacteria</taxon>
        <taxon>Pseudomonadati</taxon>
        <taxon>Pseudomonadota</taxon>
        <taxon>Betaproteobacteria</taxon>
        <taxon>Burkholderiales</taxon>
        <taxon>Comamonadaceae</taxon>
        <taxon>Ottowia</taxon>
    </lineage>
</organism>
<evidence type="ECO:0000256" key="10">
    <source>
        <dbReference type="HAMAP-Rule" id="MF_02019"/>
    </source>
</evidence>
<comment type="pathway">
    <text evidence="10 11">Cell wall biogenesis; peptidoglycan biosynthesis.</text>
</comment>
<evidence type="ECO:0000256" key="9">
    <source>
        <dbReference type="ARBA" id="ARBA00023316"/>
    </source>
</evidence>
<proteinExistence type="inferred from homology"/>
<dbReference type="InterPro" id="IPR035911">
    <property type="entry name" value="MurE/MurF_N"/>
</dbReference>
<comment type="subcellular location">
    <subcellularLocation>
        <location evidence="10 11">Cytoplasm</location>
    </subcellularLocation>
</comment>
<dbReference type="SUPFAM" id="SSF53244">
    <property type="entry name" value="MurD-like peptide ligases, peptide-binding domain"/>
    <property type="match status" value="1"/>
</dbReference>
<keyword evidence="4 10" id="KW-0547">Nucleotide-binding</keyword>
<dbReference type="EC" id="6.3.2.10" evidence="10 11"/>
<dbReference type="NCBIfam" id="TIGR01143">
    <property type="entry name" value="murF"/>
    <property type="match status" value="1"/>
</dbReference>
<protein>
    <recommendedName>
        <fullName evidence="10 11">UDP-N-acetylmuramoyl-tripeptide--D-alanyl-D-alanine ligase</fullName>
        <ecNumber evidence="10 11">6.3.2.10</ecNumber>
    </recommendedName>
    <alternativeName>
        <fullName evidence="10">D-alanyl-D-alanine-adding enzyme</fullName>
    </alternativeName>
</protein>
<dbReference type="Gene3D" id="3.40.1390.10">
    <property type="entry name" value="MurE/MurF, N-terminal domain"/>
    <property type="match status" value="1"/>
</dbReference>
<keyword evidence="9 10" id="KW-0961">Cell wall biogenesis/degradation</keyword>
<dbReference type="PANTHER" id="PTHR43024">
    <property type="entry name" value="UDP-N-ACETYLMURAMOYL-TRIPEPTIDE--D-ALANYL-D-ALANINE LIGASE"/>
    <property type="match status" value="1"/>
</dbReference>
<comment type="similarity">
    <text evidence="10">Belongs to the MurCDEF family. MurF subfamily.</text>
</comment>
<evidence type="ECO:0000256" key="8">
    <source>
        <dbReference type="ARBA" id="ARBA00023306"/>
    </source>
</evidence>
<evidence type="ECO:0000313" key="16">
    <source>
        <dbReference type="Proteomes" id="UP001549320"/>
    </source>
</evidence>
<feature type="domain" description="Mur ligase N-terminal catalytic" evidence="12">
    <location>
        <begin position="28"/>
        <end position="103"/>
    </location>
</feature>
<evidence type="ECO:0000256" key="6">
    <source>
        <dbReference type="ARBA" id="ARBA00022960"/>
    </source>
</evidence>
<dbReference type="EMBL" id="JBEPSH010000010">
    <property type="protein sequence ID" value="MET4579582.1"/>
    <property type="molecule type" value="Genomic_DNA"/>
</dbReference>
<comment type="catalytic activity">
    <reaction evidence="10 11">
        <text>D-alanyl-D-alanine + UDP-N-acetyl-alpha-D-muramoyl-L-alanyl-gamma-D-glutamyl-meso-2,6-diaminopimelate + ATP = UDP-N-acetyl-alpha-D-muramoyl-L-alanyl-gamma-D-glutamyl-meso-2,6-diaminopimeloyl-D-alanyl-D-alanine + ADP + phosphate + H(+)</text>
        <dbReference type="Rhea" id="RHEA:28374"/>
        <dbReference type="ChEBI" id="CHEBI:15378"/>
        <dbReference type="ChEBI" id="CHEBI:30616"/>
        <dbReference type="ChEBI" id="CHEBI:43474"/>
        <dbReference type="ChEBI" id="CHEBI:57822"/>
        <dbReference type="ChEBI" id="CHEBI:61386"/>
        <dbReference type="ChEBI" id="CHEBI:83905"/>
        <dbReference type="ChEBI" id="CHEBI:456216"/>
        <dbReference type="EC" id="6.3.2.10"/>
    </reaction>
</comment>
<keyword evidence="16" id="KW-1185">Reference proteome</keyword>
<evidence type="ECO:0000256" key="5">
    <source>
        <dbReference type="ARBA" id="ARBA00022840"/>
    </source>
</evidence>
<accession>A0ABV2QGA7</accession>
<dbReference type="GO" id="GO:0047480">
    <property type="term" value="F:UDP-N-acetylmuramoyl-tripeptide-D-alanyl-D-alanine ligase activity"/>
    <property type="evidence" value="ECO:0007669"/>
    <property type="project" value="UniProtKB-EC"/>
</dbReference>
<dbReference type="InterPro" id="IPR000713">
    <property type="entry name" value="Mur_ligase_N"/>
</dbReference>